<gene>
    <name evidence="3" type="ORF">POBO1169_LOCUS1280</name>
</gene>
<proteinExistence type="predicted"/>
<protein>
    <submittedName>
        <fullName evidence="3">Uncharacterized protein</fullName>
    </submittedName>
</protein>
<name>A0A7S0QU70_9CHLO</name>
<reference evidence="3" key="1">
    <citation type="submission" date="2021-01" db="EMBL/GenBank/DDBJ databases">
        <authorList>
            <person name="Corre E."/>
            <person name="Pelletier E."/>
            <person name="Niang G."/>
            <person name="Scheremetjew M."/>
            <person name="Finn R."/>
            <person name="Kale V."/>
            <person name="Holt S."/>
            <person name="Cochrane G."/>
            <person name="Meng A."/>
            <person name="Brown T."/>
            <person name="Cohen L."/>
        </authorList>
    </citation>
    <scope>NUCLEOTIDE SEQUENCE</scope>
    <source>
        <strain evidence="3">CCMP722</strain>
    </source>
</reference>
<feature type="transmembrane region" description="Helical" evidence="2">
    <location>
        <begin position="57"/>
        <end position="81"/>
    </location>
</feature>
<feature type="compositionally biased region" description="Polar residues" evidence="1">
    <location>
        <begin position="262"/>
        <end position="275"/>
    </location>
</feature>
<dbReference type="EMBL" id="HBFA01002615">
    <property type="protein sequence ID" value="CAD8649901.1"/>
    <property type="molecule type" value="Transcribed_RNA"/>
</dbReference>
<feature type="region of interest" description="Disordered" evidence="1">
    <location>
        <begin position="256"/>
        <end position="275"/>
    </location>
</feature>
<keyword evidence="2" id="KW-0472">Membrane</keyword>
<feature type="transmembrane region" description="Helical" evidence="2">
    <location>
        <begin position="30"/>
        <end position="50"/>
    </location>
</feature>
<evidence type="ECO:0000313" key="3">
    <source>
        <dbReference type="EMBL" id="CAD8649901.1"/>
    </source>
</evidence>
<feature type="transmembrane region" description="Helical" evidence="2">
    <location>
        <begin position="169"/>
        <end position="191"/>
    </location>
</feature>
<dbReference type="AlphaFoldDB" id="A0A7S0QU70"/>
<keyword evidence="2" id="KW-1133">Transmembrane helix</keyword>
<feature type="transmembrane region" description="Helical" evidence="2">
    <location>
        <begin position="197"/>
        <end position="216"/>
    </location>
</feature>
<keyword evidence="2" id="KW-0812">Transmembrane</keyword>
<sequence>MHARDIFAEYNAPFLKRMILLFQILQPLQWLLWMLWSLLLPLVAQFGIFVSSPFSAFVLYVAPAMAWLVTMTTLATMQTRFSYNEPDDFSNMRAMVRMGRLVPFVLINTGMLPLQACAWLEGIILGPQTTSSDAVTRLTSILEEEEMATQFPAITLLLRRLFGRFKTKWNWCMAVEALYAAYHIVWALFLAAQGYRVTPLLEVYAAATVLALMLYYGDDDVNWRYPIRCWPNSEYEWASDSAEEEAASIPLVANKRGKKGRGTTNTSEGSTYGAV</sequence>
<organism evidence="3">
    <name type="scientific">Pyramimonas obovata</name>
    <dbReference type="NCBI Taxonomy" id="1411642"/>
    <lineage>
        <taxon>Eukaryota</taxon>
        <taxon>Viridiplantae</taxon>
        <taxon>Chlorophyta</taxon>
        <taxon>Pyramimonadophyceae</taxon>
        <taxon>Pyramimonadales</taxon>
        <taxon>Pyramimonadaceae</taxon>
        <taxon>Pyramimonas</taxon>
        <taxon>Pyramimonas incertae sedis</taxon>
    </lineage>
</organism>
<evidence type="ECO:0000256" key="2">
    <source>
        <dbReference type="SAM" id="Phobius"/>
    </source>
</evidence>
<evidence type="ECO:0000256" key="1">
    <source>
        <dbReference type="SAM" id="MobiDB-lite"/>
    </source>
</evidence>
<accession>A0A7S0QU70</accession>